<dbReference type="AlphaFoldDB" id="A0A2V1CX81"/>
<dbReference type="EMBL" id="KZ806395">
    <property type="protein sequence ID" value="PVH90350.1"/>
    <property type="molecule type" value="Genomic_DNA"/>
</dbReference>
<feature type="compositionally biased region" description="Polar residues" evidence="1">
    <location>
        <begin position="81"/>
        <end position="92"/>
    </location>
</feature>
<sequence length="101" mass="10912">MPRRRYASSTAIVSSSYSAKRLSNFSLSLTSRARARYLAFAFCLVTLDNSTTSGFAFPFTPPSVPSASGNSSWNGHALKDSSCSMHRGNPSTRMPFDFGSS</sequence>
<name>A0A2V1CX81_9PLEO</name>
<dbReference type="Proteomes" id="UP000244855">
    <property type="component" value="Unassembled WGS sequence"/>
</dbReference>
<organism evidence="2 3">
    <name type="scientific">Periconia macrospinosa</name>
    <dbReference type="NCBI Taxonomy" id="97972"/>
    <lineage>
        <taxon>Eukaryota</taxon>
        <taxon>Fungi</taxon>
        <taxon>Dikarya</taxon>
        <taxon>Ascomycota</taxon>
        <taxon>Pezizomycotina</taxon>
        <taxon>Dothideomycetes</taxon>
        <taxon>Pleosporomycetidae</taxon>
        <taxon>Pleosporales</taxon>
        <taxon>Massarineae</taxon>
        <taxon>Periconiaceae</taxon>
        <taxon>Periconia</taxon>
    </lineage>
</organism>
<reference evidence="2 3" key="1">
    <citation type="journal article" date="2018" name="Sci. Rep.">
        <title>Comparative genomics provides insights into the lifestyle and reveals functional heterogeneity of dark septate endophytic fungi.</title>
        <authorList>
            <person name="Knapp D.G."/>
            <person name="Nemeth J.B."/>
            <person name="Barry K."/>
            <person name="Hainaut M."/>
            <person name="Henrissat B."/>
            <person name="Johnson J."/>
            <person name="Kuo A."/>
            <person name="Lim J.H.P."/>
            <person name="Lipzen A."/>
            <person name="Nolan M."/>
            <person name="Ohm R.A."/>
            <person name="Tamas L."/>
            <person name="Grigoriev I.V."/>
            <person name="Spatafora J.W."/>
            <person name="Nagy L.G."/>
            <person name="Kovacs G.M."/>
        </authorList>
    </citation>
    <scope>NUCLEOTIDE SEQUENCE [LARGE SCALE GENOMIC DNA]</scope>
    <source>
        <strain evidence="2 3">DSE2036</strain>
    </source>
</reference>
<feature type="region of interest" description="Disordered" evidence="1">
    <location>
        <begin position="80"/>
        <end position="101"/>
    </location>
</feature>
<evidence type="ECO:0000313" key="3">
    <source>
        <dbReference type="Proteomes" id="UP000244855"/>
    </source>
</evidence>
<gene>
    <name evidence="2" type="ORF">DM02DRAFT_665204</name>
</gene>
<evidence type="ECO:0000313" key="2">
    <source>
        <dbReference type="EMBL" id="PVH90350.1"/>
    </source>
</evidence>
<proteinExistence type="predicted"/>
<evidence type="ECO:0000256" key="1">
    <source>
        <dbReference type="SAM" id="MobiDB-lite"/>
    </source>
</evidence>
<keyword evidence="3" id="KW-1185">Reference proteome</keyword>
<accession>A0A2V1CX81</accession>
<protein>
    <submittedName>
        <fullName evidence="2">Uncharacterized protein</fullName>
    </submittedName>
</protein>